<dbReference type="GO" id="GO:0016832">
    <property type="term" value="F:aldehyde-lyase activity"/>
    <property type="evidence" value="ECO:0007669"/>
    <property type="project" value="UniProtKB-UniRule"/>
</dbReference>
<proteinExistence type="inferred from homology"/>
<feature type="domain" description="Xylulose 5-phosphate/Fructose 6-phosphate phosphoketolase C-terminal" evidence="7">
    <location>
        <begin position="631"/>
        <end position="829"/>
    </location>
</feature>
<gene>
    <name evidence="9" type="ORF">B0I08_101288</name>
</gene>
<dbReference type="PIRSF" id="PIRSF017245">
    <property type="entry name" value="Phosphoketolase"/>
    <property type="match status" value="1"/>
</dbReference>
<dbReference type="SUPFAM" id="SSF52518">
    <property type="entry name" value="Thiamin diphosphate-binding fold (THDP-binding)"/>
    <property type="match status" value="2"/>
</dbReference>
<dbReference type="NCBIfam" id="NF003617">
    <property type="entry name" value="PRK05261.1-2"/>
    <property type="match status" value="1"/>
</dbReference>
<keyword evidence="4 5" id="KW-0456">Lyase</keyword>
<accession>A0A2T0VIW8</accession>
<dbReference type="InterPro" id="IPR018969">
    <property type="entry name" value="Xul5P/Fru6P_PKetolase_C"/>
</dbReference>
<dbReference type="InterPro" id="IPR019789">
    <property type="entry name" value="Xul5P/Fru6P_PKetolase_ThDP_BS"/>
</dbReference>
<evidence type="ECO:0000256" key="3">
    <source>
        <dbReference type="ARBA" id="ARBA00023052"/>
    </source>
</evidence>
<evidence type="ECO:0000313" key="9">
    <source>
        <dbReference type="EMBL" id="PRY70160.1"/>
    </source>
</evidence>
<organism evidence="9 10">
    <name type="scientific">Glaciihabitans tibetensis</name>
    <dbReference type="NCBI Taxonomy" id="1266600"/>
    <lineage>
        <taxon>Bacteria</taxon>
        <taxon>Bacillati</taxon>
        <taxon>Actinomycetota</taxon>
        <taxon>Actinomycetes</taxon>
        <taxon>Micrococcales</taxon>
        <taxon>Microbacteriaceae</taxon>
        <taxon>Glaciihabitans</taxon>
    </lineage>
</organism>
<evidence type="ECO:0000256" key="5">
    <source>
        <dbReference type="HAMAP-Rule" id="MF_01403"/>
    </source>
</evidence>
<feature type="region of interest" description="Disordered" evidence="6">
    <location>
        <begin position="823"/>
        <end position="856"/>
    </location>
</feature>
<dbReference type="PROSITE" id="PS60002">
    <property type="entry name" value="PHOSPHOKETOLASE_1"/>
    <property type="match status" value="1"/>
</dbReference>
<dbReference type="PANTHER" id="PTHR31273">
    <property type="entry name" value="PHOSPHOKETOLASE-RELATED"/>
    <property type="match status" value="1"/>
</dbReference>
<keyword evidence="10" id="KW-1185">Reference proteome</keyword>
<comment type="cofactor">
    <cofactor evidence="1 5">
        <name>thiamine diphosphate</name>
        <dbReference type="ChEBI" id="CHEBI:58937"/>
    </cofactor>
</comment>
<feature type="domain" description="Xylulose 5-phosphate/Fructose 6-phosphate phosphoketolase N-terminal" evidence="8">
    <location>
        <begin position="55"/>
        <end position="416"/>
    </location>
</feature>
<comment type="caution">
    <text evidence="9">The sequence shown here is derived from an EMBL/GenBank/DDBJ whole genome shotgun (WGS) entry which is preliminary data.</text>
</comment>
<dbReference type="GO" id="GO:0000287">
    <property type="term" value="F:magnesium ion binding"/>
    <property type="evidence" value="ECO:0007669"/>
    <property type="project" value="UniProtKB-ARBA"/>
</dbReference>
<sequence>MPTNPVKPFPYGALRALGPGALGLSTYASRIQAGYSETMTQGRATTPVSVPESVSLAVVDGWWRAANYLSVGQIYLLDNPLMQRPLAAADIKPRLLGHWGTTPALNLVYAHLNRVILQRDLDVIYIAGPGHGGPGMVANGYLDGTYSELYSDISEDREGLRKLFRQFSFPGGIPSHASPETPGSIHEGGELGYSVVHAYGAALDNPDLVVACVVGDGEAETATLAASWHLNKFLNPATDGAVLPILNLNGYKIANPSFLARIPEAELLELFRGYGYSPRMVAGGFDGEDPMKTHQRFAEALELALDDIAAIQKDAREAGQTVRPMWPLLILKTPKGWTGPKVVDGLPVENTWRAHQVPLAGVRQNPEHLAELQAWLESYRPDELFDAEGKLVAELQVNRPLGSRRMSSNPHANGGLLMKSLCLPTLESNAVDISDGRGALAEPTRVLGGWLRDVLTENPDNFRVFGPDETASNRLDDVYDVTAKAWQGEVLPTDENLSHDGKVIEVLSENLTQGLLEGYLLTGRHGLFSSYEAFIHVVDSMFNQYAKWLDSSADVEWRRPVASFNYLLSSHVWRQDHNGFSHQDPGFLDHVVNKRASIVRIYLPADANSLLVTASHCLRSKNYVNVIVAGKQPSPTFLSIDEARAHGARGLSIWDWAGTEVAGEEPDVVVACAGDVPTLEAMAAVQILKKEIPELRVRFINVVDLMRLQDSTEHPHGLTSDAFDALFTPDKPVIFAFHGYPALVHRLTYRRTNHRNIHVRGFNERGTTTTPFDMLMMNDLDRYRLVMDVIRRVPKLEKTYAPLSQRMDDERFAHRAYTREFGEDSADVSGVQGLPFTAHEGRTDSTGDDNAPLTRD</sequence>
<dbReference type="EC" id="4.1.2.-" evidence="5"/>
<dbReference type="Gene3D" id="3.40.50.970">
    <property type="match status" value="2"/>
</dbReference>
<evidence type="ECO:0000256" key="6">
    <source>
        <dbReference type="SAM" id="MobiDB-lite"/>
    </source>
</evidence>
<dbReference type="CDD" id="cd02011">
    <property type="entry name" value="TPP_PK"/>
    <property type="match status" value="1"/>
</dbReference>
<evidence type="ECO:0000256" key="2">
    <source>
        <dbReference type="ARBA" id="ARBA00005623"/>
    </source>
</evidence>
<name>A0A2T0VIW8_9MICO</name>
<dbReference type="InterPro" id="IPR009014">
    <property type="entry name" value="Transketo_C/PFOR_II"/>
</dbReference>
<evidence type="ECO:0000256" key="4">
    <source>
        <dbReference type="ARBA" id="ARBA00023239"/>
    </source>
</evidence>
<keyword evidence="3 5" id="KW-0786">Thiamine pyrophosphate</keyword>
<dbReference type="PROSITE" id="PS60003">
    <property type="entry name" value="PHOSPHOKETOLASE_2"/>
    <property type="match status" value="1"/>
</dbReference>
<dbReference type="InterPro" id="IPR029061">
    <property type="entry name" value="THDP-binding"/>
</dbReference>
<dbReference type="SUPFAM" id="SSF52922">
    <property type="entry name" value="TK C-terminal domain-like"/>
    <property type="match status" value="1"/>
</dbReference>
<dbReference type="PANTHER" id="PTHR31273:SF0">
    <property type="entry name" value="PHOSPHOKETOLASE-RELATED"/>
    <property type="match status" value="1"/>
</dbReference>
<dbReference type="AlphaFoldDB" id="A0A2T0VIW8"/>
<dbReference type="Pfam" id="PF03894">
    <property type="entry name" value="XFP"/>
    <property type="match status" value="1"/>
</dbReference>
<dbReference type="InterPro" id="IPR023962">
    <property type="entry name" value="Phosphoketolase"/>
</dbReference>
<evidence type="ECO:0000259" key="7">
    <source>
        <dbReference type="Pfam" id="PF09363"/>
    </source>
</evidence>
<dbReference type="GO" id="GO:0005975">
    <property type="term" value="P:carbohydrate metabolic process"/>
    <property type="evidence" value="ECO:0007669"/>
    <property type="project" value="InterPro"/>
</dbReference>
<dbReference type="Pfam" id="PF09363">
    <property type="entry name" value="XFP_C"/>
    <property type="match status" value="1"/>
</dbReference>
<dbReference type="NCBIfam" id="NF003619">
    <property type="entry name" value="PRK05261.1-4"/>
    <property type="match status" value="1"/>
</dbReference>
<protein>
    <recommendedName>
        <fullName evidence="5">Probable phosphoketolase</fullName>
        <ecNumber evidence="5">4.1.2.-</ecNumber>
    </recommendedName>
</protein>
<dbReference type="Gene3D" id="3.40.50.920">
    <property type="match status" value="1"/>
</dbReference>
<dbReference type="HAMAP" id="MF_01403">
    <property type="entry name" value="Phosphoketolase"/>
    <property type="match status" value="1"/>
</dbReference>
<reference evidence="9 10" key="1">
    <citation type="submission" date="2018-03" db="EMBL/GenBank/DDBJ databases">
        <title>Genomic Encyclopedia of Type Strains, Phase III (KMG-III): the genomes of soil and plant-associated and newly described type strains.</title>
        <authorList>
            <person name="Whitman W."/>
        </authorList>
    </citation>
    <scope>NUCLEOTIDE SEQUENCE [LARGE SCALE GENOMIC DNA]</scope>
    <source>
        <strain evidence="9 10">CGMCC 1.12484</strain>
    </source>
</reference>
<evidence type="ECO:0000259" key="8">
    <source>
        <dbReference type="Pfam" id="PF09364"/>
    </source>
</evidence>
<dbReference type="InterPro" id="IPR018970">
    <property type="entry name" value="Xul5P/Fru6P_PKetolase_N"/>
</dbReference>
<dbReference type="Pfam" id="PF09364">
    <property type="entry name" value="XFP_N"/>
    <property type="match status" value="1"/>
</dbReference>
<dbReference type="InterPro" id="IPR019790">
    <property type="entry name" value="Xul5P/Fru6P_PKetolase_CS"/>
</dbReference>
<evidence type="ECO:0000313" key="10">
    <source>
        <dbReference type="Proteomes" id="UP000237983"/>
    </source>
</evidence>
<dbReference type="InterPro" id="IPR005593">
    <property type="entry name" value="Xul5P/Fru6P_PKetolase"/>
</dbReference>
<dbReference type="Proteomes" id="UP000237983">
    <property type="component" value="Unassembled WGS sequence"/>
</dbReference>
<comment type="similarity">
    <text evidence="2 5">Belongs to the XFP family.</text>
</comment>
<dbReference type="EMBL" id="PVTL01000001">
    <property type="protein sequence ID" value="PRY70160.1"/>
    <property type="molecule type" value="Genomic_DNA"/>
</dbReference>
<evidence type="ECO:0000256" key="1">
    <source>
        <dbReference type="ARBA" id="ARBA00001964"/>
    </source>
</evidence>